<organism evidence="1 2">
    <name type="scientific">Algoriphagus lacus</name>
    <dbReference type="NCBI Taxonomy" id="2056311"/>
    <lineage>
        <taxon>Bacteria</taxon>
        <taxon>Pseudomonadati</taxon>
        <taxon>Bacteroidota</taxon>
        <taxon>Cytophagia</taxon>
        <taxon>Cytophagales</taxon>
        <taxon>Cyclobacteriaceae</taxon>
        <taxon>Algoriphagus</taxon>
    </lineage>
</organism>
<sequence length="78" mass="8864">MKFFYLSSQPNAQGHFEIHEKDCPHIPDSINRDYLGPFNNGREAMRKALLLKETSSLCDNCCNSNFQAVFSPPKSKKA</sequence>
<name>A0A418PRB9_9BACT</name>
<reference evidence="1 2" key="1">
    <citation type="submission" date="2018-09" db="EMBL/GenBank/DDBJ databases">
        <authorList>
            <person name="Wang X."/>
            <person name="Du Z."/>
        </authorList>
    </citation>
    <scope>NUCLEOTIDE SEQUENCE [LARGE SCALE GENOMIC DNA]</scope>
    <source>
        <strain evidence="1 2">N3</strain>
    </source>
</reference>
<dbReference type="EMBL" id="QXML01000005">
    <property type="protein sequence ID" value="RIW15144.1"/>
    <property type="molecule type" value="Genomic_DNA"/>
</dbReference>
<dbReference type="Proteomes" id="UP000283522">
    <property type="component" value="Unassembled WGS sequence"/>
</dbReference>
<gene>
    <name evidence="1" type="ORF">D0X99_11915</name>
</gene>
<evidence type="ECO:0000313" key="2">
    <source>
        <dbReference type="Proteomes" id="UP000283522"/>
    </source>
</evidence>
<protein>
    <submittedName>
        <fullName evidence="1">Uncharacterized protein</fullName>
    </submittedName>
</protein>
<proteinExistence type="predicted"/>
<dbReference type="AlphaFoldDB" id="A0A418PRB9"/>
<evidence type="ECO:0000313" key="1">
    <source>
        <dbReference type="EMBL" id="RIW15144.1"/>
    </source>
</evidence>
<accession>A0A418PRB9</accession>
<comment type="caution">
    <text evidence="1">The sequence shown here is derived from an EMBL/GenBank/DDBJ whole genome shotgun (WGS) entry which is preliminary data.</text>
</comment>
<keyword evidence="2" id="KW-1185">Reference proteome</keyword>